<dbReference type="PANTHER" id="PTHR47331:SF1">
    <property type="entry name" value="GAG-LIKE PROTEIN"/>
    <property type="match status" value="1"/>
</dbReference>
<reference evidence="4" key="1">
    <citation type="submission" date="2013-05" db="EMBL/GenBank/DDBJ databases">
        <authorList>
            <person name="Yim A.K.Y."/>
            <person name="Chan T.F."/>
            <person name="Ji K.M."/>
            <person name="Liu X.Y."/>
            <person name="Zhou J.W."/>
            <person name="Li R.Q."/>
            <person name="Yang K.Y."/>
            <person name="Li J."/>
            <person name="Li M."/>
            <person name="Law P.T.W."/>
            <person name="Wu Y.L."/>
            <person name="Cai Z.L."/>
            <person name="Qin H."/>
            <person name="Bao Y."/>
            <person name="Leung R.K.K."/>
            <person name="Ng P.K.S."/>
            <person name="Zou J."/>
            <person name="Zhong X.J."/>
            <person name="Ran P.X."/>
            <person name="Zhong N.S."/>
            <person name="Liu Z.G."/>
            <person name="Tsui S.K.W."/>
        </authorList>
    </citation>
    <scope>NUCLEOTIDE SEQUENCE</scope>
    <source>
        <strain evidence="4">Derf</strain>
        <tissue evidence="4">Whole organism</tissue>
    </source>
</reference>
<dbReference type="InterPro" id="IPR043128">
    <property type="entry name" value="Rev_trsase/Diguanyl_cyclase"/>
</dbReference>
<reference evidence="4" key="2">
    <citation type="journal article" date="2022" name="Res Sq">
        <title>Comparative Genomics Reveals Insights into the Divergent Evolution of Astigmatic Mites and Household Pest Adaptations.</title>
        <authorList>
            <person name="Xiong Q."/>
            <person name="Wan A.T.-Y."/>
            <person name="Liu X.-Y."/>
            <person name="Fung C.S.-H."/>
            <person name="Xiao X."/>
            <person name="Malainual N."/>
            <person name="Hou J."/>
            <person name="Wang L."/>
            <person name="Wang M."/>
            <person name="Yang K."/>
            <person name="Cui Y."/>
            <person name="Leung E."/>
            <person name="Nong W."/>
            <person name="Shin S.-K."/>
            <person name="Au S."/>
            <person name="Jeong K.Y."/>
            <person name="Chew F.T."/>
            <person name="Hui J."/>
            <person name="Leung T.F."/>
            <person name="Tungtrongchitr A."/>
            <person name="Zhong N."/>
            <person name="Liu Z."/>
            <person name="Tsui S."/>
        </authorList>
    </citation>
    <scope>NUCLEOTIDE SEQUENCE</scope>
    <source>
        <strain evidence="4">Derf</strain>
        <tissue evidence="4">Whole organism</tissue>
    </source>
</reference>
<dbReference type="Gene3D" id="3.30.70.270">
    <property type="match status" value="1"/>
</dbReference>
<evidence type="ECO:0000256" key="1">
    <source>
        <dbReference type="PROSITE-ProRule" id="PRU00047"/>
    </source>
</evidence>
<dbReference type="InterPro" id="IPR041588">
    <property type="entry name" value="Integrase_H2C2"/>
</dbReference>
<dbReference type="Pfam" id="PF17921">
    <property type="entry name" value="Integrase_H2C2"/>
    <property type="match status" value="1"/>
</dbReference>
<dbReference type="GO" id="GO:0071897">
    <property type="term" value="P:DNA biosynthetic process"/>
    <property type="evidence" value="ECO:0007669"/>
    <property type="project" value="UniProtKB-ARBA"/>
</dbReference>
<dbReference type="Gene3D" id="3.10.10.10">
    <property type="entry name" value="HIV Type 1 Reverse Transcriptase, subunit A, domain 1"/>
    <property type="match status" value="1"/>
</dbReference>
<dbReference type="PANTHER" id="PTHR47331">
    <property type="entry name" value="PHD-TYPE DOMAIN-CONTAINING PROTEIN"/>
    <property type="match status" value="1"/>
</dbReference>
<dbReference type="InterPro" id="IPR021109">
    <property type="entry name" value="Peptidase_aspartic_dom_sf"/>
</dbReference>
<dbReference type="PROSITE" id="PS50158">
    <property type="entry name" value="ZF_CCHC"/>
    <property type="match status" value="1"/>
</dbReference>
<dbReference type="Pfam" id="PF00078">
    <property type="entry name" value="RVT_1"/>
    <property type="match status" value="1"/>
</dbReference>
<comment type="caution">
    <text evidence="4">The sequence shown here is derived from an EMBL/GenBank/DDBJ whole genome shotgun (WGS) entry which is preliminary data.</text>
</comment>
<accession>A0A922HW75</accession>
<dbReference type="PROSITE" id="PS50994">
    <property type="entry name" value="INTEGRASE"/>
    <property type="match status" value="1"/>
</dbReference>
<dbReference type="SUPFAM" id="SSF56672">
    <property type="entry name" value="DNA/RNA polymerases"/>
    <property type="match status" value="1"/>
</dbReference>
<keyword evidence="1" id="KW-0863">Zinc-finger</keyword>
<sequence length="1587" mass="183147">MKPIPEELKRRLFSCRRNVSCLVIRKWDIERTEELRDELNGLNEELFNLLEDDEDVPEDLISKMSEYNVKLDCYLEMLKNTNTNSTSNQTNHSNNLNNSLESLNGDDDLVNNLSGMSIMNSNNKIKTDQLPNFDGKYVNWNSYKIMIENLLINNMLVSEDLKKSMLLKTVKNEPARMITIFIGQNLPISEIWARICIKYNDPQRAILEIKNELKSIPEIKSENEVDNLKKAKDIVENANLAIDSIQTNAQFYTINLIQAVANKFYYRARRKMLAKIKKFSDLVSYIDELYENALQYDYNNIRKDEASKKFDQPKKNLSTAAITTDCCYVCNKNHKNNFECLKNCDVKTVADIIKSKGICYRCLKKGHFSKNCPMVSKISCATCHRKHVTEMHDIVNELFQTKPKEIVNSKPSTSEEANSTAAIYCAEQPENVFIISEVSKHDNRPMYYGSCNGINSRMLLDNGSNISLIDEDLIIGNQNKSNENFTIYSSSPLGGTTTSNQKILFGVRSLEKNIVIELFPVKMHDKNLIIIGTDNLSYFYETQPEFLEIPTIFGTIRYKARRDIAQVCNLNASTIPIIVQSNNESFSDEKTIIESESLKEEFLSKSDRELAELEVKNDLNIDDDEVEDDIQVERKNGGRYEARLPFLSDLRPKCNFDKALSVLNKLLKRLDCKSMRNIYEKQLMAYVENDQAIEVSDPIGYFLPHHPVFRDSISTPLRVVFNGSFGFEAINELLWKGNARGLDVFDHLLRFRKGKFAVTADLSKAFLQVLIHPDDQKYLKFLWKNSDNELKIYQMKVLPFGLVSSPAILTAVTKKLLCEQDLDQIANAIYMDDIIWASDSESILVDTVNKVKDSFKNAGFVMHKVHSNSQILSSKFESEDCIETKVLGTIWNTNNDKISNVIPQIQPVQTKRDLLAIIGKFFDPYGIFDPWKLKLRLLYRTVIKNEWDSPISNEIKNQIDLHLQDANQLSELKMDRCVPSNGEIHGFSDASTSAYGYVVFLKKDDEFHYLFGKSKLVPCKLKTVVELELLAIYELGKILYRIHSIYQNKMTIWSDSKINLCRFNLSPNGQNRKIASQLMKTLKIINDLNISIRHINGHRNPADLFSRIVDTKQFLKLFRFRINSNEFDFSDANLFNVYRISSIAIKNFDYQNSVDDFEKLKSMDQIIDFVKKLLPTGNTANDRWNLIHRLAQYGHDLEEIKLPFIPGEIITIKTRDPNFCPIWIPKQSCLTQALIKEHHESTMHGGIRTTMASIQSTYHIQNLYRLVKKYVFYCEFCRKEKRKPIIQPFAPLPSTRTNFAAPFEAICVDFFGPLHYRNNKKFYGLIVTCLVTRMIKIEIVNSMNANVTLTALNNIFLRCGTPLVIYSDNGTSFVRCNKEIQKFFDHLQKISEVDNRRIEWKFSPPNAPWYNGTAERLIAVVKRCLRTLDNEFKSIEDAHNMFLKIESIINNRPIIQNDERWISPFELAYGRKQEPLIKNDLEIGPNNNWLNHLSNIRKKFEKFWKHQYLASLIQSNPPSPTDININDLVLVPSEFRKRKDWPIAKITEAIKSSDGVVRAVKIKFLDNNNEFIRPTNGLVLLKSPGEC</sequence>
<gene>
    <name evidence="4" type="ORF">DERF_009105</name>
</gene>
<dbReference type="SMART" id="SM00343">
    <property type="entry name" value="ZnF_C2HC"/>
    <property type="match status" value="1"/>
</dbReference>
<proteinExistence type="predicted"/>
<dbReference type="Gene3D" id="1.10.340.70">
    <property type="match status" value="1"/>
</dbReference>
<evidence type="ECO:0000259" key="3">
    <source>
        <dbReference type="PROSITE" id="PS50994"/>
    </source>
</evidence>
<dbReference type="InterPro" id="IPR036397">
    <property type="entry name" value="RNaseH_sf"/>
</dbReference>
<dbReference type="GO" id="GO:0008270">
    <property type="term" value="F:zinc ion binding"/>
    <property type="evidence" value="ECO:0007669"/>
    <property type="project" value="UniProtKB-KW"/>
</dbReference>
<dbReference type="InterPro" id="IPR043502">
    <property type="entry name" value="DNA/RNA_pol_sf"/>
</dbReference>
<protein>
    <submittedName>
        <fullName evidence="4">Uncharacterized protein</fullName>
    </submittedName>
</protein>
<dbReference type="SUPFAM" id="SSF50630">
    <property type="entry name" value="Acid proteases"/>
    <property type="match status" value="1"/>
</dbReference>
<dbReference type="GO" id="GO:0042575">
    <property type="term" value="C:DNA polymerase complex"/>
    <property type="evidence" value="ECO:0007669"/>
    <property type="project" value="UniProtKB-ARBA"/>
</dbReference>
<dbReference type="GO" id="GO:0015074">
    <property type="term" value="P:DNA integration"/>
    <property type="evidence" value="ECO:0007669"/>
    <property type="project" value="InterPro"/>
</dbReference>
<feature type="domain" description="Integrase catalytic" evidence="3">
    <location>
        <begin position="1298"/>
        <end position="1472"/>
    </location>
</feature>
<dbReference type="InterPro" id="IPR000477">
    <property type="entry name" value="RT_dom"/>
</dbReference>
<dbReference type="EMBL" id="ASGP02000004">
    <property type="protein sequence ID" value="KAH9510583.1"/>
    <property type="molecule type" value="Genomic_DNA"/>
</dbReference>
<evidence type="ECO:0000313" key="4">
    <source>
        <dbReference type="EMBL" id="KAH9510583.1"/>
    </source>
</evidence>
<dbReference type="InterPro" id="IPR040676">
    <property type="entry name" value="DUF5641"/>
</dbReference>
<organism evidence="4 5">
    <name type="scientific">Dermatophagoides farinae</name>
    <name type="common">American house dust mite</name>
    <dbReference type="NCBI Taxonomy" id="6954"/>
    <lineage>
        <taxon>Eukaryota</taxon>
        <taxon>Metazoa</taxon>
        <taxon>Ecdysozoa</taxon>
        <taxon>Arthropoda</taxon>
        <taxon>Chelicerata</taxon>
        <taxon>Arachnida</taxon>
        <taxon>Acari</taxon>
        <taxon>Acariformes</taxon>
        <taxon>Sarcoptiformes</taxon>
        <taxon>Astigmata</taxon>
        <taxon>Psoroptidia</taxon>
        <taxon>Analgoidea</taxon>
        <taxon>Pyroglyphidae</taxon>
        <taxon>Dermatophagoidinae</taxon>
        <taxon>Dermatophagoides</taxon>
    </lineage>
</organism>
<keyword evidence="1" id="KW-0862">Zinc</keyword>
<dbReference type="Pfam" id="PF18701">
    <property type="entry name" value="DUF5641"/>
    <property type="match status" value="1"/>
</dbReference>
<dbReference type="InterPro" id="IPR012337">
    <property type="entry name" value="RNaseH-like_sf"/>
</dbReference>
<dbReference type="SUPFAM" id="SSF53098">
    <property type="entry name" value="Ribonuclease H-like"/>
    <property type="match status" value="1"/>
</dbReference>
<evidence type="ECO:0000259" key="2">
    <source>
        <dbReference type="PROSITE" id="PS50158"/>
    </source>
</evidence>
<dbReference type="Gene3D" id="3.30.420.10">
    <property type="entry name" value="Ribonuclease H-like superfamily/Ribonuclease H"/>
    <property type="match status" value="2"/>
</dbReference>
<dbReference type="GO" id="GO:0003676">
    <property type="term" value="F:nucleic acid binding"/>
    <property type="evidence" value="ECO:0007669"/>
    <property type="project" value="InterPro"/>
</dbReference>
<dbReference type="InterPro" id="IPR001584">
    <property type="entry name" value="Integrase_cat-core"/>
</dbReference>
<keyword evidence="5" id="KW-1185">Reference proteome</keyword>
<feature type="domain" description="CCHC-type" evidence="2">
    <location>
        <begin position="359"/>
        <end position="373"/>
    </location>
</feature>
<dbReference type="Proteomes" id="UP000790347">
    <property type="component" value="Unassembled WGS sequence"/>
</dbReference>
<dbReference type="Gene3D" id="4.10.60.10">
    <property type="entry name" value="Zinc finger, CCHC-type"/>
    <property type="match status" value="1"/>
</dbReference>
<dbReference type="Pfam" id="PF05380">
    <property type="entry name" value="Peptidase_A17"/>
    <property type="match status" value="1"/>
</dbReference>
<keyword evidence="1" id="KW-0479">Metal-binding</keyword>
<evidence type="ECO:0000313" key="5">
    <source>
        <dbReference type="Proteomes" id="UP000790347"/>
    </source>
</evidence>
<dbReference type="InterPro" id="IPR001878">
    <property type="entry name" value="Znf_CCHC"/>
</dbReference>
<dbReference type="InterPro" id="IPR008042">
    <property type="entry name" value="Retrotrans_Pao"/>
</dbReference>
<name>A0A922HW75_DERFA</name>